<dbReference type="CDD" id="cd02440">
    <property type="entry name" value="AdoMet_MTases"/>
    <property type="match status" value="1"/>
</dbReference>
<keyword evidence="2" id="KW-0808">Transferase</keyword>
<dbReference type="SUPFAM" id="SSF53335">
    <property type="entry name" value="S-adenosyl-L-methionine-dependent methyltransferases"/>
    <property type="match status" value="1"/>
</dbReference>
<dbReference type="Pfam" id="PF04672">
    <property type="entry name" value="Methyltransf_19"/>
    <property type="match status" value="1"/>
</dbReference>
<dbReference type="Proteomes" id="UP001589532">
    <property type="component" value="Unassembled WGS sequence"/>
</dbReference>
<feature type="region of interest" description="Disordered" evidence="1">
    <location>
        <begin position="244"/>
        <end position="268"/>
    </location>
</feature>
<dbReference type="EC" id="2.1.1.-" evidence="2"/>
<comment type="caution">
    <text evidence="2">The sequence shown here is derived from an EMBL/GenBank/DDBJ whole genome shotgun (WGS) entry which is preliminary data.</text>
</comment>
<sequence length="268" mass="29393">MTTENAPNIPLGVPTAARMYDEALGGKDHFEVDRAANAKLYQVIGENRVRSTALENRRFLGRAVRYLSQECGIRQFLDVGSGLPTARNTHQIAKEADPGSRVVYVDVDPIVAVHGRALLADNSTKIVTADMREPENILDNAQVNGFLDFSEPIAVLFVAVFHFVTPAEDPSRIVAAFRERQAPGSYVAISHLTTDGMSEKEQQGWYAGFAGATVPLVLREEKEILRLFDGYELVEPGLVRPCDWHPEDDGSPRTTSLFGGVGRLARAS</sequence>
<gene>
    <name evidence="2" type="ORF">ACFFSA_05090</name>
</gene>
<name>A0ABV5RUK7_9ACTN</name>
<dbReference type="GO" id="GO:0032259">
    <property type="term" value="P:methylation"/>
    <property type="evidence" value="ECO:0007669"/>
    <property type="project" value="UniProtKB-KW"/>
</dbReference>
<accession>A0ABV5RUK7</accession>
<evidence type="ECO:0000313" key="3">
    <source>
        <dbReference type="Proteomes" id="UP001589532"/>
    </source>
</evidence>
<dbReference type="PIRSF" id="PIRSF017393">
    <property type="entry name" value="MTase_SAV2177"/>
    <property type="match status" value="1"/>
</dbReference>
<reference evidence="2 3" key="1">
    <citation type="submission" date="2024-09" db="EMBL/GenBank/DDBJ databases">
        <authorList>
            <person name="Sun Q."/>
            <person name="Mori K."/>
        </authorList>
    </citation>
    <scope>NUCLEOTIDE SEQUENCE [LARGE SCALE GENOMIC DNA]</scope>
    <source>
        <strain evidence="2 3">JCM 3143</strain>
    </source>
</reference>
<evidence type="ECO:0000256" key="1">
    <source>
        <dbReference type="SAM" id="MobiDB-lite"/>
    </source>
</evidence>
<organism evidence="2 3">
    <name type="scientific">Nonomuraea helvata</name>
    <dbReference type="NCBI Taxonomy" id="37484"/>
    <lineage>
        <taxon>Bacteria</taxon>
        <taxon>Bacillati</taxon>
        <taxon>Actinomycetota</taxon>
        <taxon>Actinomycetes</taxon>
        <taxon>Streptosporangiales</taxon>
        <taxon>Streptosporangiaceae</taxon>
        <taxon>Nonomuraea</taxon>
    </lineage>
</organism>
<dbReference type="RefSeq" id="WP_344996764.1">
    <property type="nucleotide sequence ID" value="NZ_BAAAXV010000009.1"/>
</dbReference>
<dbReference type="GO" id="GO:0008168">
    <property type="term" value="F:methyltransferase activity"/>
    <property type="evidence" value="ECO:0007669"/>
    <property type="project" value="UniProtKB-KW"/>
</dbReference>
<dbReference type="EMBL" id="JBHMBW010000003">
    <property type="protein sequence ID" value="MFB9622449.1"/>
    <property type="molecule type" value="Genomic_DNA"/>
</dbReference>
<dbReference type="InterPro" id="IPR006764">
    <property type="entry name" value="SAM_dep_MeTrfase_SAV2177_type"/>
</dbReference>
<dbReference type="Gene3D" id="3.40.50.150">
    <property type="entry name" value="Vaccinia Virus protein VP39"/>
    <property type="match status" value="1"/>
</dbReference>
<keyword evidence="2" id="KW-0489">Methyltransferase</keyword>
<protein>
    <submittedName>
        <fullName evidence="2">SAM-dependent methyltransferase</fullName>
        <ecNumber evidence="2">2.1.1.-</ecNumber>
    </submittedName>
</protein>
<keyword evidence="3" id="KW-1185">Reference proteome</keyword>
<evidence type="ECO:0000313" key="2">
    <source>
        <dbReference type="EMBL" id="MFB9622449.1"/>
    </source>
</evidence>
<dbReference type="InterPro" id="IPR029063">
    <property type="entry name" value="SAM-dependent_MTases_sf"/>
</dbReference>
<proteinExistence type="predicted"/>